<feature type="compositionally biased region" description="Low complexity" evidence="1">
    <location>
        <begin position="370"/>
        <end position="381"/>
    </location>
</feature>
<feature type="compositionally biased region" description="Basic and acidic residues" evidence="1">
    <location>
        <begin position="611"/>
        <end position="633"/>
    </location>
</feature>
<feature type="region of interest" description="Disordered" evidence="1">
    <location>
        <begin position="1191"/>
        <end position="1235"/>
    </location>
</feature>
<feature type="compositionally biased region" description="Low complexity" evidence="1">
    <location>
        <begin position="155"/>
        <end position="169"/>
    </location>
</feature>
<feature type="compositionally biased region" description="Low complexity" evidence="1">
    <location>
        <begin position="430"/>
        <end position="470"/>
    </location>
</feature>
<keyword evidence="3" id="KW-1185">Reference proteome</keyword>
<feature type="compositionally biased region" description="Polar residues" evidence="1">
    <location>
        <begin position="587"/>
        <end position="600"/>
    </location>
</feature>
<reference evidence="3" key="2">
    <citation type="submission" date="2015-01" db="EMBL/GenBank/DDBJ databases">
        <title>Evolutionary Origins and Diversification of the Mycorrhizal Mutualists.</title>
        <authorList>
            <consortium name="DOE Joint Genome Institute"/>
            <consortium name="Mycorrhizal Genomics Consortium"/>
            <person name="Kohler A."/>
            <person name="Kuo A."/>
            <person name="Nagy L.G."/>
            <person name="Floudas D."/>
            <person name="Copeland A."/>
            <person name="Barry K.W."/>
            <person name="Cichocki N."/>
            <person name="Veneault-Fourrey C."/>
            <person name="LaButti K."/>
            <person name="Lindquist E.A."/>
            <person name="Lipzen A."/>
            <person name="Lundell T."/>
            <person name="Morin E."/>
            <person name="Murat C."/>
            <person name="Riley R."/>
            <person name="Ohm R."/>
            <person name="Sun H."/>
            <person name="Tunlid A."/>
            <person name="Henrissat B."/>
            <person name="Grigoriev I.V."/>
            <person name="Hibbett D.S."/>
            <person name="Martin F."/>
        </authorList>
    </citation>
    <scope>NUCLEOTIDE SEQUENCE [LARGE SCALE GENOMIC DNA]</scope>
    <source>
        <strain evidence="3">Foug A</strain>
    </source>
</reference>
<feature type="compositionally biased region" description="Polar residues" evidence="1">
    <location>
        <begin position="141"/>
        <end position="154"/>
    </location>
</feature>
<feature type="compositionally biased region" description="Basic and acidic residues" evidence="1">
    <location>
        <begin position="722"/>
        <end position="742"/>
    </location>
</feature>
<feature type="compositionally biased region" description="Basic and acidic residues" evidence="1">
    <location>
        <begin position="549"/>
        <end position="562"/>
    </location>
</feature>
<proteinExistence type="predicted"/>
<name>A0A0C3DVT1_9AGAM</name>
<feature type="compositionally biased region" description="Low complexity" evidence="1">
    <location>
        <begin position="1073"/>
        <end position="1083"/>
    </location>
</feature>
<feature type="region of interest" description="Disordered" evidence="1">
    <location>
        <begin position="1"/>
        <end position="295"/>
    </location>
</feature>
<feature type="compositionally biased region" description="Pro residues" evidence="1">
    <location>
        <begin position="673"/>
        <end position="684"/>
    </location>
</feature>
<feature type="compositionally biased region" description="Low complexity" evidence="1">
    <location>
        <begin position="758"/>
        <end position="835"/>
    </location>
</feature>
<sequence>MLTRPSQRTPAPPLASSSSRPVRSSPLAGPALSRAPSAASRPSRDDGSDDDAVVRARSHSSLTRSFSDISPPPFPQSSSSSLPPIPRRPKSSDGDRTKDKSHTAISALHFFRRPPSTVGHSSVGHSTASHSTSSATTHSSILTNASTSTQLTEYSNSSCPSDSLSLPPLAHVHPRATSLPGSRPVSFAGTPSSSAIGGSSDLNRPISVARSQSSTLISPSAPRKSGVNPTPATHQRSRTSTNADNWNPLWAHTLSTVSSTPPIPKVLPSASPSKASPPMSSTAQSPFGPAEIPKFSRKTLSQSGVVMPISAKEWRRRQSIAVAGAVFSGPDPSTGRIDKGKGKDRDVQCHVRQRVSFVDDVGGGAPRGPSPSQQPSQVPPVEVRVHPPSPISPAHTPEIAFLSPTQPPDTPEGPTTPDLPQEPHTLSPKSSAASFATCTSSASPPSSASPTRTTFALPPSPAPSSVLTSTDTSGDEPQVPPARPRPRKRLQSTPQSPGAGSRLSFVDAVMRLSAASIGSFVTAHSGTSDSSSDVSADEKKTAREVGGGEGDRDVLPRARSLDGFRTSSLRFPPSPPPPMPVDRAGVTSRQGSGPNATVDPTATADGAYDARTNDNPRICRERRSANEVNKDYRQSMPMSAHAQPREAPRPQEQQRKRKLTKTRPASVRSSSVPPMPASPAPPLPHAHESLLAPHNALKHAPTVLSPIIEDGSSHGHSSSHGHGHEQERVRVSPVEERSRPVEEDVFTIPRTGHIKEGAAAVDKAVSSTKASASPTKASMSSPVNASASPTKASTSPFKASTSPTKASTSPTKASTPSPTKANTSPVKASPSSAKSDGSRTHSKRYSFRLSSLFRKSKEPKSGEVRDRERAESPIASGTCIKPGAGLDRDSPPKGGKMRRKREVEDAIVRVPHPPPVAEDADVTVPSGRDVNMSNSNLGMVGLPHGNSEVTLVASHTPYPPSSSSPSSFFALHSHPSVVESGSGPGSAASSIRIPHAIPTGMNDVKCAETNVKTGIEVIVHADDDTTVAKNVNLCLAHQRSHGHLFVEKGAVTTVVADAGKLRPTSAASSRPGTASSTLTTSSDAASFSTVPSIHFPNPWDAVPVGLVPPISHHICLMCGRCGPQMPPPLPPLRDSFPLPAPLPVPVRSLSAGGPIQRPTGAASPIPPSPLQTVHTRAQTWAPAHSNGVVLPPPPLPYFQSSASPSPVPTPGSSPRKLKRPQTAPGVPRSKKSVDGKGAMMNMKASASVVHLAPLPKVEKESRVRGMLRGLFGITA</sequence>
<dbReference type="OrthoDB" id="2678415at2759"/>
<dbReference type="STRING" id="1036808.A0A0C3DVT1"/>
<dbReference type="InParanoid" id="A0A0C3DVT1"/>
<feature type="region of interest" description="Disordered" evidence="1">
    <location>
        <begin position="322"/>
        <end position="502"/>
    </location>
</feature>
<feature type="region of interest" description="Disordered" evidence="1">
    <location>
        <begin position="1151"/>
        <end position="1171"/>
    </location>
</feature>
<evidence type="ECO:0000313" key="2">
    <source>
        <dbReference type="EMBL" id="KIM64675.1"/>
    </source>
</evidence>
<feature type="compositionally biased region" description="Polar residues" evidence="1">
    <location>
        <begin position="189"/>
        <end position="202"/>
    </location>
</feature>
<feature type="compositionally biased region" description="Polar residues" evidence="1">
    <location>
        <begin position="209"/>
        <end position="218"/>
    </location>
</feature>
<feature type="compositionally biased region" description="Basic and acidic residues" evidence="1">
    <location>
        <begin position="855"/>
        <end position="871"/>
    </location>
</feature>
<feature type="region of interest" description="Disordered" evidence="1">
    <location>
        <begin position="521"/>
        <end position="902"/>
    </location>
</feature>
<dbReference type="AlphaFoldDB" id="A0A0C3DVT1"/>
<evidence type="ECO:0000256" key="1">
    <source>
        <dbReference type="SAM" id="MobiDB-lite"/>
    </source>
</evidence>
<feature type="compositionally biased region" description="Low complexity" evidence="1">
    <location>
        <begin position="268"/>
        <end position="281"/>
    </location>
</feature>
<feature type="compositionally biased region" description="Low complexity" evidence="1">
    <location>
        <begin position="525"/>
        <end position="534"/>
    </location>
</feature>
<organism evidence="2 3">
    <name type="scientific">Scleroderma citrinum Foug A</name>
    <dbReference type="NCBI Taxonomy" id="1036808"/>
    <lineage>
        <taxon>Eukaryota</taxon>
        <taxon>Fungi</taxon>
        <taxon>Dikarya</taxon>
        <taxon>Basidiomycota</taxon>
        <taxon>Agaricomycotina</taxon>
        <taxon>Agaricomycetes</taxon>
        <taxon>Agaricomycetidae</taxon>
        <taxon>Boletales</taxon>
        <taxon>Sclerodermatineae</taxon>
        <taxon>Sclerodermataceae</taxon>
        <taxon>Scleroderma</taxon>
    </lineage>
</organism>
<feature type="compositionally biased region" description="Basic and acidic residues" evidence="1">
    <location>
        <begin position="643"/>
        <end position="654"/>
    </location>
</feature>
<protein>
    <submittedName>
        <fullName evidence="2">Uncharacterized protein</fullName>
    </submittedName>
</protein>
<reference evidence="2 3" key="1">
    <citation type="submission" date="2014-04" db="EMBL/GenBank/DDBJ databases">
        <authorList>
            <consortium name="DOE Joint Genome Institute"/>
            <person name="Kuo A."/>
            <person name="Kohler A."/>
            <person name="Nagy L.G."/>
            <person name="Floudas D."/>
            <person name="Copeland A."/>
            <person name="Barry K.W."/>
            <person name="Cichocki N."/>
            <person name="Veneault-Fourrey C."/>
            <person name="LaButti K."/>
            <person name="Lindquist E.A."/>
            <person name="Lipzen A."/>
            <person name="Lundell T."/>
            <person name="Morin E."/>
            <person name="Murat C."/>
            <person name="Sun H."/>
            <person name="Tunlid A."/>
            <person name="Henrissat B."/>
            <person name="Grigoriev I.V."/>
            <person name="Hibbett D.S."/>
            <person name="Martin F."/>
            <person name="Nordberg H.P."/>
            <person name="Cantor M.N."/>
            <person name="Hua S.X."/>
        </authorList>
    </citation>
    <scope>NUCLEOTIDE SEQUENCE [LARGE SCALE GENOMIC DNA]</scope>
    <source>
        <strain evidence="2 3">Foug A</strain>
    </source>
</reference>
<feature type="compositionally biased region" description="Basic and acidic residues" evidence="1">
    <location>
        <begin position="336"/>
        <end position="349"/>
    </location>
</feature>
<feature type="compositionally biased region" description="Low complexity" evidence="1">
    <location>
        <begin position="14"/>
        <end position="41"/>
    </location>
</feature>
<gene>
    <name evidence="2" type="ORF">SCLCIDRAFT_23380</name>
</gene>
<feature type="region of interest" description="Disordered" evidence="1">
    <location>
        <begin position="1063"/>
        <end position="1083"/>
    </location>
</feature>
<feature type="compositionally biased region" description="Polar residues" evidence="1">
    <location>
        <begin position="227"/>
        <end position="245"/>
    </location>
</feature>
<dbReference type="Proteomes" id="UP000053989">
    <property type="component" value="Unassembled WGS sequence"/>
</dbReference>
<accession>A0A0C3DVT1</accession>
<feature type="compositionally biased region" description="Low complexity" evidence="1">
    <location>
        <begin position="118"/>
        <end position="140"/>
    </location>
</feature>
<dbReference type="HOGENOM" id="CLU_263595_0_0_1"/>
<feature type="compositionally biased region" description="Basic and acidic residues" evidence="1">
    <location>
        <begin position="90"/>
        <end position="102"/>
    </location>
</feature>
<dbReference type="EMBL" id="KN822027">
    <property type="protein sequence ID" value="KIM64675.1"/>
    <property type="molecule type" value="Genomic_DNA"/>
</dbReference>
<evidence type="ECO:0000313" key="3">
    <source>
        <dbReference type="Proteomes" id="UP000053989"/>
    </source>
</evidence>